<dbReference type="GO" id="GO:0000155">
    <property type="term" value="F:phosphorelay sensor kinase activity"/>
    <property type="evidence" value="ECO:0007669"/>
    <property type="project" value="InterPro"/>
</dbReference>
<dbReference type="Gene3D" id="6.10.340.10">
    <property type="match status" value="1"/>
</dbReference>
<feature type="transmembrane region" description="Helical" evidence="11">
    <location>
        <begin position="166"/>
        <end position="185"/>
    </location>
</feature>
<dbReference type="InterPro" id="IPR036097">
    <property type="entry name" value="HisK_dim/P_sf"/>
</dbReference>
<evidence type="ECO:0000259" key="12">
    <source>
        <dbReference type="PROSITE" id="PS50109"/>
    </source>
</evidence>
<organism evidence="14 15">
    <name type="scientific">Edaphobacter modestus</name>
    <dbReference type="NCBI Taxonomy" id="388466"/>
    <lineage>
        <taxon>Bacteria</taxon>
        <taxon>Pseudomonadati</taxon>
        <taxon>Acidobacteriota</taxon>
        <taxon>Terriglobia</taxon>
        <taxon>Terriglobales</taxon>
        <taxon>Acidobacteriaceae</taxon>
        <taxon>Edaphobacter</taxon>
    </lineage>
</organism>
<proteinExistence type="predicted"/>
<keyword evidence="10 11" id="KW-0472">Membrane</keyword>
<dbReference type="PROSITE" id="PS50885">
    <property type="entry name" value="HAMP"/>
    <property type="match status" value="1"/>
</dbReference>
<dbReference type="SMART" id="SM00387">
    <property type="entry name" value="HATPase_c"/>
    <property type="match status" value="1"/>
</dbReference>
<evidence type="ECO:0000313" key="14">
    <source>
        <dbReference type="EMBL" id="RZU39273.1"/>
    </source>
</evidence>
<dbReference type="InterPro" id="IPR003660">
    <property type="entry name" value="HAMP_dom"/>
</dbReference>
<reference evidence="14 15" key="1">
    <citation type="submission" date="2019-02" db="EMBL/GenBank/DDBJ databases">
        <title>Genomic Encyclopedia of Archaeal and Bacterial Type Strains, Phase II (KMG-II): from individual species to whole genera.</title>
        <authorList>
            <person name="Goeker M."/>
        </authorList>
    </citation>
    <scope>NUCLEOTIDE SEQUENCE [LARGE SCALE GENOMIC DNA]</scope>
    <source>
        <strain evidence="14 15">DSM 18101</strain>
    </source>
</reference>
<keyword evidence="7 14" id="KW-0418">Kinase</keyword>
<evidence type="ECO:0000256" key="3">
    <source>
        <dbReference type="ARBA" id="ARBA00012438"/>
    </source>
</evidence>
<evidence type="ECO:0000256" key="5">
    <source>
        <dbReference type="ARBA" id="ARBA00022679"/>
    </source>
</evidence>
<dbReference type="CDD" id="cd00082">
    <property type="entry name" value="HisKA"/>
    <property type="match status" value="1"/>
</dbReference>
<evidence type="ECO:0000256" key="8">
    <source>
        <dbReference type="ARBA" id="ARBA00022989"/>
    </source>
</evidence>
<dbReference type="InterPro" id="IPR050428">
    <property type="entry name" value="TCS_sensor_his_kinase"/>
</dbReference>
<dbReference type="InterPro" id="IPR003594">
    <property type="entry name" value="HATPase_dom"/>
</dbReference>
<dbReference type="EMBL" id="SHKW01000001">
    <property type="protein sequence ID" value="RZU39273.1"/>
    <property type="molecule type" value="Genomic_DNA"/>
</dbReference>
<evidence type="ECO:0000256" key="4">
    <source>
        <dbReference type="ARBA" id="ARBA00022553"/>
    </source>
</evidence>
<dbReference type="SMART" id="SM00304">
    <property type="entry name" value="HAMP"/>
    <property type="match status" value="1"/>
</dbReference>
<dbReference type="Gene3D" id="3.30.565.10">
    <property type="entry name" value="Histidine kinase-like ATPase, C-terminal domain"/>
    <property type="match status" value="1"/>
</dbReference>
<dbReference type="PANTHER" id="PTHR45436:SF5">
    <property type="entry name" value="SENSOR HISTIDINE KINASE TRCS"/>
    <property type="match status" value="1"/>
</dbReference>
<dbReference type="Proteomes" id="UP000292958">
    <property type="component" value="Unassembled WGS sequence"/>
</dbReference>
<dbReference type="CDD" id="cd06225">
    <property type="entry name" value="HAMP"/>
    <property type="match status" value="1"/>
</dbReference>
<evidence type="ECO:0000256" key="9">
    <source>
        <dbReference type="ARBA" id="ARBA00023012"/>
    </source>
</evidence>
<evidence type="ECO:0000256" key="6">
    <source>
        <dbReference type="ARBA" id="ARBA00022692"/>
    </source>
</evidence>
<feature type="transmembrane region" description="Helical" evidence="11">
    <location>
        <begin position="15"/>
        <end position="35"/>
    </location>
</feature>
<evidence type="ECO:0000256" key="11">
    <source>
        <dbReference type="SAM" id="Phobius"/>
    </source>
</evidence>
<dbReference type="PROSITE" id="PS50109">
    <property type="entry name" value="HIS_KIN"/>
    <property type="match status" value="1"/>
</dbReference>
<dbReference type="RefSeq" id="WP_165419898.1">
    <property type="nucleotide sequence ID" value="NZ_SHKW01000001.1"/>
</dbReference>
<dbReference type="AlphaFoldDB" id="A0A4Q7YQV6"/>
<evidence type="ECO:0000259" key="13">
    <source>
        <dbReference type="PROSITE" id="PS50885"/>
    </source>
</evidence>
<comment type="caution">
    <text evidence="14">The sequence shown here is derived from an EMBL/GenBank/DDBJ whole genome shotgun (WGS) entry which is preliminary data.</text>
</comment>
<evidence type="ECO:0000313" key="15">
    <source>
        <dbReference type="Proteomes" id="UP000292958"/>
    </source>
</evidence>
<keyword evidence="9" id="KW-0902">Two-component regulatory system</keyword>
<dbReference type="Gene3D" id="1.10.287.130">
    <property type="match status" value="1"/>
</dbReference>
<dbReference type="InterPro" id="IPR036890">
    <property type="entry name" value="HATPase_C_sf"/>
</dbReference>
<evidence type="ECO:0000256" key="1">
    <source>
        <dbReference type="ARBA" id="ARBA00000085"/>
    </source>
</evidence>
<evidence type="ECO:0000256" key="10">
    <source>
        <dbReference type="ARBA" id="ARBA00023136"/>
    </source>
</evidence>
<dbReference type="Pfam" id="PF00512">
    <property type="entry name" value="HisKA"/>
    <property type="match status" value="1"/>
</dbReference>
<keyword evidence="4" id="KW-0597">Phosphoprotein</keyword>
<dbReference type="SUPFAM" id="SSF55874">
    <property type="entry name" value="ATPase domain of HSP90 chaperone/DNA topoisomerase II/histidine kinase"/>
    <property type="match status" value="1"/>
</dbReference>
<name>A0A4Q7YQV6_9BACT</name>
<dbReference type="SMART" id="SM00388">
    <property type="entry name" value="HisKA"/>
    <property type="match status" value="1"/>
</dbReference>
<evidence type="ECO:0000256" key="7">
    <source>
        <dbReference type="ARBA" id="ARBA00022777"/>
    </source>
</evidence>
<protein>
    <recommendedName>
        <fullName evidence="3">histidine kinase</fullName>
        <ecNumber evidence="3">2.7.13.3</ecNumber>
    </recommendedName>
</protein>
<sequence length="482" mass="52735">MSVSRRSIRVQLTQWYALVVLVALCLFGVVSYVALRQAMAASKSDTLLRREGRIFTYLRELNANQDPGRWLLQLGDYATAAPEGELIQVYSAEGERLYPQSSTPAPKISWPSKRDCTAPCFGEALVNQHPVRTMRHDHVIAGQTVRVCMAGSMVEHLDILHHFRSALLWCLPLVLILSGLGGYLLSARALKPVDRMTKTAVEIGISNLSNRIPVENSGDEVQRLAEAWNDLLSRLEDAVERQRQFTSDASHDLRTSIAVILATGQLTLRHQRTEEEYREAIATMVSECDSTSHLLEDLLLLARGDALPAKTDHRPVNLSALVSEVSQRASSLAAANGQRIDVDTTVEPIVIFGDDKLLPRLLSILIDNAVKYTPAGGSIHVSLQRCGDGLAHLKVQDTGIGISPELLPKIFDRFYRADPVRNRNPGGFGLGLAIAKSVAAAHSAEISVSSVLNRGSTFVVKFPECLAIALSDSENMALTKGH</sequence>
<dbReference type="Pfam" id="PF02518">
    <property type="entry name" value="HATPase_c"/>
    <property type="match status" value="1"/>
</dbReference>
<keyword evidence="5" id="KW-0808">Transferase</keyword>
<dbReference type="InterPro" id="IPR004358">
    <property type="entry name" value="Sig_transdc_His_kin-like_C"/>
</dbReference>
<keyword evidence="6 11" id="KW-0812">Transmembrane</keyword>
<dbReference type="PRINTS" id="PR00344">
    <property type="entry name" value="BCTRLSENSOR"/>
</dbReference>
<dbReference type="PANTHER" id="PTHR45436">
    <property type="entry name" value="SENSOR HISTIDINE KINASE YKOH"/>
    <property type="match status" value="1"/>
</dbReference>
<dbReference type="GO" id="GO:0005886">
    <property type="term" value="C:plasma membrane"/>
    <property type="evidence" value="ECO:0007669"/>
    <property type="project" value="TreeGrafter"/>
</dbReference>
<comment type="subcellular location">
    <subcellularLocation>
        <location evidence="2">Membrane</location>
    </subcellularLocation>
</comment>
<dbReference type="SUPFAM" id="SSF158472">
    <property type="entry name" value="HAMP domain-like"/>
    <property type="match status" value="1"/>
</dbReference>
<dbReference type="InterPro" id="IPR005467">
    <property type="entry name" value="His_kinase_dom"/>
</dbReference>
<dbReference type="SUPFAM" id="SSF47384">
    <property type="entry name" value="Homodimeric domain of signal transducing histidine kinase"/>
    <property type="match status" value="1"/>
</dbReference>
<feature type="domain" description="Histidine kinase" evidence="12">
    <location>
        <begin position="248"/>
        <end position="466"/>
    </location>
</feature>
<accession>A0A4Q7YQV6</accession>
<keyword evidence="15" id="KW-1185">Reference proteome</keyword>
<dbReference type="FunFam" id="3.30.565.10:FF:000006">
    <property type="entry name" value="Sensor histidine kinase WalK"/>
    <property type="match status" value="1"/>
</dbReference>
<feature type="domain" description="HAMP" evidence="13">
    <location>
        <begin position="187"/>
        <end position="240"/>
    </location>
</feature>
<dbReference type="Pfam" id="PF00672">
    <property type="entry name" value="HAMP"/>
    <property type="match status" value="1"/>
</dbReference>
<keyword evidence="8 11" id="KW-1133">Transmembrane helix</keyword>
<dbReference type="EC" id="2.7.13.3" evidence="3"/>
<evidence type="ECO:0000256" key="2">
    <source>
        <dbReference type="ARBA" id="ARBA00004370"/>
    </source>
</evidence>
<dbReference type="InterPro" id="IPR003661">
    <property type="entry name" value="HisK_dim/P_dom"/>
</dbReference>
<gene>
    <name evidence="14" type="ORF">BDD14_0633</name>
</gene>
<comment type="catalytic activity">
    <reaction evidence="1">
        <text>ATP + protein L-histidine = ADP + protein N-phospho-L-histidine.</text>
        <dbReference type="EC" id="2.7.13.3"/>
    </reaction>
</comment>